<sequence length="111" mass="11221">MTALAWYSAVGATLFALGLVTMLVAADRFRRVVALNVAAAGTLVILLAVAGRGADADPVLHVLALTGIVITVAFTGFGVVLARRIDDAEAAEATETAEAAGAAEEIDGDQP</sequence>
<comment type="subcellular location">
    <subcellularLocation>
        <location evidence="1">Membrane</location>
        <topology evidence="1">Multi-pass membrane protein</topology>
    </subcellularLocation>
</comment>
<feature type="transmembrane region" description="Helical" evidence="5">
    <location>
        <begin position="33"/>
        <end position="54"/>
    </location>
</feature>
<accession>A0ABN2IX62</accession>
<dbReference type="Proteomes" id="UP001500383">
    <property type="component" value="Unassembled WGS sequence"/>
</dbReference>
<evidence type="ECO:0000313" key="7">
    <source>
        <dbReference type="Proteomes" id="UP001500383"/>
    </source>
</evidence>
<keyword evidence="4 5" id="KW-0472">Membrane</keyword>
<gene>
    <name evidence="6" type="ORF">GCM10009831_24030</name>
</gene>
<evidence type="ECO:0000256" key="4">
    <source>
        <dbReference type="ARBA" id="ARBA00023136"/>
    </source>
</evidence>
<dbReference type="Gene3D" id="1.10.287.3510">
    <property type="match status" value="1"/>
</dbReference>
<evidence type="ECO:0000256" key="1">
    <source>
        <dbReference type="ARBA" id="ARBA00004141"/>
    </source>
</evidence>
<keyword evidence="3 5" id="KW-1133">Transmembrane helix</keyword>
<evidence type="ECO:0000313" key="6">
    <source>
        <dbReference type="EMBL" id="GAA1713561.1"/>
    </source>
</evidence>
<dbReference type="EMBL" id="BAAAQG010000011">
    <property type="protein sequence ID" value="GAA1713561.1"/>
    <property type="molecule type" value="Genomic_DNA"/>
</dbReference>
<dbReference type="RefSeq" id="WP_179524394.1">
    <property type="nucleotide sequence ID" value="NZ_BAAAQG010000011.1"/>
</dbReference>
<comment type="caution">
    <text evidence="6">The sequence shown here is derived from an EMBL/GenBank/DDBJ whole genome shotgun (WGS) entry which is preliminary data.</text>
</comment>
<proteinExistence type="predicted"/>
<name>A0ABN2IX62_9ACTN</name>
<feature type="transmembrane region" description="Helical" evidence="5">
    <location>
        <begin position="6"/>
        <end position="26"/>
    </location>
</feature>
<evidence type="ECO:0000256" key="2">
    <source>
        <dbReference type="ARBA" id="ARBA00022692"/>
    </source>
</evidence>
<keyword evidence="7" id="KW-1185">Reference proteome</keyword>
<protein>
    <submittedName>
        <fullName evidence="6">Uncharacterized protein</fullName>
    </submittedName>
</protein>
<dbReference type="InterPro" id="IPR039428">
    <property type="entry name" value="NUOK/Mnh_C1-like"/>
</dbReference>
<reference evidence="6 7" key="1">
    <citation type="journal article" date="2019" name="Int. J. Syst. Evol. Microbiol.">
        <title>The Global Catalogue of Microorganisms (GCM) 10K type strain sequencing project: providing services to taxonomists for standard genome sequencing and annotation.</title>
        <authorList>
            <consortium name="The Broad Institute Genomics Platform"/>
            <consortium name="The Broad Institute Genome Sequencing Center for Infectious Disease"/>
            <person name="Wu L."/>
            <person name="Ma J."/>
        </authorList>
    </citation>
    <scope>NUCLEOTIDE SEQUENCE [LARGE SCALE GENOMIC DNA]</scope>
    <source>
        <strain evidence="6 7">JCM 16002</strain>
    </source>
</reference>
<organism evidence="6 7">
    <name type="scientific">Dietzia cercidiphylli</name>
    <dbReference type="NCBI Taxonomy" id="498199"/>
    <lineage>
        <taxon>Bacteria</taxon>
        <taxon>Bacillati</taxon>
        <taxon>Actinomycetota</taxon>
        <taxon>Actinomycetes</taxon>
        <taxon>Mycobacteriales</taxon>
        <taxon>Dietziaceae</taxon>
        <taxon>Dietzia</taxon>
    </lineage>
</organism>
<evidence type="ECO:0000256" key="3">
    <source>
        <dbReference type="ARBA" id="ARBA00022989"/>
    </source>
</evidence>
<evidence type="ECO:0000256" key="5">
    <source>
        <dbReference type="SAM" id="Phobius"/>
    </source>
</evidence>
<keyword evidence="2 5" id="KW-0812">Transmembrane</keyword>
<feature type="transmembrane region" description="Helical" evidence="5">
    <location>
        <begin position="60"/>
        <end position="82"/>
    </location>
</feature>
<dbReference type="Pfam" id="PF00420">
    <property type="entry name" value="Oxidored_q2"/>
    <property type="match status" value="1"/>
</dbReference>